<feature type="domain" description="Rab-GAP TBC" evidence="3">
    <location>
        <begin position="388"/>
        <end position="591"/>
    </location>
</feature>
<dbReference type="AlphaFoldDB" id="A0A813W8N6"/>
<dbReference type="PANTHER" id="PTHR47219:SF15">
    <property type="entry name" value="TBC1 DOMAIN FAMILY MEMBER 12 ISOFORM X1"/>
    <property type="match status" value="1"/>
</dbReference>
<evidence type="ECO:0000313" key="4">
    <source>
        <dbReference type="EMBL" id="CAF0851509.1"/>
    </source>
</evidence>
<evidence type="ECO:0000256" key="1">
    <source>
        <dbReference type="SAM" id="Coils"/>
    </source>
</evidence>
<dbReference type="GO" id="GO:0031267">
    <property type="term" value="F:small GTPase binding"/>
    <property type="evidence" value="ECO:0007669"/>
    <property type="project" value="TreeGrafter"/>
</dbReference>
<gene>
    <name evidence="4" type="ORF">OXX778_LOCUS8976</name>
</gene>
<dbReference type="GO" id="GO:0005773">
    <property type="term" value="C:vacuole"/>
    <property type="evidence" value="ECO:0007669"/>
    <property type="project" value="UniProtKB-ARBA"/>
</dbReference>
<evidence type="ECO:0000313" key="5">
    <source>
        <dbReference type="Proteomes" id="UP000663879"/>
    </source>
</evidence>
<organism evidence="4 5">
    <name type="scientific">Brachionus calyciflorus</name>
    <dbReference type="NCBI Taxonomy" id="104777"/>
    <lineage>
        <taxon>Eukaryota</taxon>
        <taxon>Metazoa</taxon>
        <taxon>Spiralia</taxon>
        <taxon>Gnathifera</taxon>
        <taxon>Rotifera</taxon>
        <taxon>Eurotatoria</taxon>
        <taxon>Monogononta</taxon>
        <taxon>Pseudotrocha</taxon>
        <taxon>Ploima</taxon>
        <taxon>Brachionidae</taxon>
        <taxon>Brachionus</taxon>
    </lineage>
</organism>
<feature type="compositionally biased region" description="Polar residues" evidence="2">
    <location>
        <begin position="276"/>
        <end position="292"/>
    </location>
</feature>
<dbReference type="EMBL" id="CAJNOC010001286">
    <property type="protein sequence ID" value="CAF0851509.1"/>
    <property type="molecule type" value="Genomic_DNA"/>
</dbReference>
<dbReference type="Gene3D" id="1.10.10.750">
    <property type="entry name" value="Ypt/Rab-GAP domain of gyp1p, domain 1"/>
    <property type="match status" value="1"/>
</dbReference>
<proteinExistence type="predicted"/>
<keyword evidence="5" id="KW-1185">Reference proteome</keyword>
<dbReference type="InterPro" id="IPR050302">
    <property type="entry name" value="Rab_GAP_TBC_domain"/>
</dbReference>
<dbReference type="OrthoDB" id="294251at2759"/>
<feature type="coiled-coil region" evidence="1">
    <location>
        <begin position="321"/>
        <end position="348"/>
    </location>
</feature>
<sequence length="658" mass="75721">MSPPIVESSSVTVVDNVSQQYDDDNFLSNSTFDVKILKENLDEILEDDMIGLGSLSSTESNTDSLNVNSEIINRSESRADTGIGSDLLSNLSVSPSPIIISERNNSISATSDDMSDFDLGNTEDLNNNLTVVYPLSSGEDDEENQNRRDTLIFIVRDDSETETESKNSDLKTDDKNSKMIPYECASLSSVYSNYSQYDFFPRNVPSPPLPQGDLVFRKAENQSGLSSLLGFFGSKKSTPQTNSTNTFDLLTSKLFSFNKSKNLSSRSEVQKRSDTNENPSLKNGLSCNNSSQDLKVPDSVLIFENRPSNLPAKSQQEELKHRQEYERMVEMAKKKEQKENELKLKRQHQLGKKEDFMTNSLKIWNTEIIPYWEEQCSSKRTHQLWWHGLPPPIRGKVWRLAIGNELSLTNESYYFYERKAKQKLELLKKYESQDDDKNHESSVELIKLDVSRTFPQLCFFQKDGPFHDALHNVLGAYACYNTQIGYVQGMSFLTAILLLNMESNDAFICLANLLNTNVLMACFRMDQAKMNRYFRVHQILFEYNIPRLYSHFEEQNVKPDLYLIDWIFTLFSKSLPLDVMSRVWDVFFRDKEEFLFRTALGILNLYKETLLEMDFIHIVQFLTKLPDNMNSTHLFKSIEQIVMSIDDISFDKLVNFDS</sequence>
<dbReference type="SMART" id="SM00164">
    <property type="entry name" value="TBC"/>
    <property type="match status" value="1"/>
</dbReference>
<dbReference type="GO" id="GO:0005096">
    <property type="term" value="F:GTPase activator activity"/>
    <property type="evidence" value="ECO:0007669"/>
    <property type="project" value="TreeGrafter"/>
</dbReference>
<dbReference type="Proteomes" id="UP000663879">
    <property type="component" value="Unassembled WGS sequence"/>
</dbReference>
<comment type="caution">
    <text evidence="4">The sequence shown here is derived from an EMBL/GenBank/DDBJ whole genome shotgun (WGS) entry which is preliminary data.</text>
</comment>
<dbReference type="InterPro" id="IPR035969">
    <property type="entry name" value="Rab-GAP_TBC_sf"/>
</dbReference>
<dbReference type="Gene3D" id="1.10.472.80">
    <property type="entry name" value="Ypt/Rab-GAP domain of gyp1p, domain 3"/>
    <property type="match status" value="1"/>
</dbReference>
<reference evidence="4" key="1">
    <citation type="submission" date="2021-02" db="EMBL/GenBank/DDBJ databases">
        <authorList>
            <person name="Nowell W R."/>
        </authorList>
    </citation>
    <scope>NUCLEOTIDE SEQUENCE</scope>
    <source>
        <strain evidence="4">Ploen Becks lab</strain>
    </source>
</reference>
<dbReference type="FunFam" id="1.10.472.80:FF:000006">
    <property type="entry name" value="TBC1 domain family member 14"/>
    <property type="match status" value="1"/>
</dbReference>
<dbReference type="PROSITE" id="PS50086">
    <property type="entry name" value="TBC_RABGAP"/>
    <property type="match status" value="1"/>
</dbReference>
<dbReference type="Gene3D" id="1.10.8.270">
    <property type="entry name" value="putative rabgap domain of human tbc1 domain family member 14 like domains"/>
    <property type="match status" value="1"/>
</dbReference>
<dbReference type="FunFam" id="1.10.8.270:FF:000008">
    <property type="entry name" value="Putative TBC1 domain family member 14"/>
    <property type="match status" value="1"/>
</dbReference>
<dbReference type="SUPFAM" id="SSF47923">
    <property type="entry name" value="Ypt/Rab-GAP domain of gyp1p"/>
    <property type="match status" value="2"/>
</dbReference>
<protein>
    <recommendedName>
        <fullName evidence="3">Rab-GAP TBC domain-containing protein</fullName>
    </recommendedName>
</protein>
<evidence type="ECO:0000259" key="3">
    <source>
        <dbReference type="PROSITE" id="PS50086"/>
    </source>
</evidence>
<keyword evidence="1" id="KW-0175">Coiled coil</keyword>
<feature type="region of interest" description="Disordered" evidence="2">
    <location>
        <begin position="263"/>
        <end position="292"/>
    </location>
</feature>
<dbReference type="Pfam" id="PF00566">
    <property type="entry name" value="RabGAP-TBC"/>
    <property type="match status" value="1"/>
</dbReference>
<dbReference type="GO" id="GO:0031410">
    <property type="term" value="C:cytoplasmic vesicle"/>
    <property type="evidence" value="ECO:0007669"/>
    <property type="project" value="UniProtKB-ARBA"/>
</dbReference>
<dbReference type="PANTHER" id="PTHR47219">
    <property type="entry name" value="RAB GTPASE-ACTIVATING PROTEIN 1-LIKE"/>
    <property type="match status" value="1"/>
</dbReference>
<name>A0A813W8N6_9BILA</name>
<accession>A0A813W8N6</accession>
<dbReference type="InterPro" id="IPR000195">
    <property type="entry name" value="Rab-GAP-TBC_dom"/>
</dbReference>
<dbReference type="GO" id="GO:0016192">
    <property type="term" value="P:vesicle-mediated transport"/>
    <property type="evidence" value="ECO:0007669"/>
    <property type="project" value="UniProtKB-ARBA"/>
</dbReference>
<evidence type="ECO:0000256" key="2">
    <source>
        <dbReference type="SAM" id="MobiDB-lite"/>
    </source>
</evidence>